<feature type="non-terminal residue" evidence="1">
    <location>
        <position position="85"/>
    </location>
</feature>
<protein>
    <submittedName>
        <fullName evidence="1">Putative Ty3/Gypsy polyprotein/retrotransposon</fullName>
    </submittedName>
</protein>
<dbReference type="EMBL" id="LXQA010550388">
    <property type="protein sequence ID" value="MCI58710.1"/>
    <property type="molecule type" value="Genomic_DNA"/>
</dbReference>
<evidence type="ECO:0000313" key="1">
    <source>
        <dbReference type="EMBL" id="MCI58710.1"/>
    </source>
</evidence>
<organism evidence="1 2">
    <name type="scientific">Trifolium medium</name>
    <dbReference type="NCBI Taxonomy" id="97028"/>
    <lineage>
        <taxon>Eukaryota</taxon>
        <taxon>Viridiplantae</taxon>
        <taxon>Streptophyta</taxon>
        <taxon>Embryophyta</taxon>
        <taxon>Tracheophyta</taxon>
        <taxon>Spermatophyta</taxon>
        <taxon>Magnoliopsida</taxon>
        <taxon>eudicotyledons</taxon>
        <taxon>Gunneridae</taxon>
        <taxon>Pentapetalae</taxon>
        <taxon>rosids</taxon>
        <taxon>fabids</taxon>
        <taxon>Fabales</taxon>
        <taxon>Fabaceae</taxon>
        <taxon>Papilionoideae</taxon>
        <taxon>50 kb inversion clade</taxon>
        <taxon>NPAAA clade</taxon>
        <taxon>Hologalegina</taxon>
        <taxon>IRL clade</taxon>
        <taxon>Trifolieae</taxon>
        <taxon>Trifolium</taxon>
    </lineage>
</organism>
<comment type="caution">
    <text evidence="1">The sequence shown here is derived from an EMBL/GenBank/DDBJ whole genome shotgun (WGS) entry which is preliminary data.</text>
</comment>
<accession>A0A392TEQ9</accession>
<sequence>MELMANVMAQEAVSRIADREAQEARRGREDELRLERFMNNKQPIFKGGYDPDGAQRWIKGIERIFGAMRCLDEHRVLLGGYVLHD</sequence>
<evidence type="ECO:0000313" key="2">
    <source>
        <dbReference type="Proteomes" id="UP000265520"/>
    </source>
</evidence>
<keyword evidence="2" id="KW-1185">Reference proteome</keyword>
<reference evidence="1 2" key="1">
    <citation type="journal article" date="2018" name="Front. Plant Sci.">
        <title>Red Clover (Trifolium pratense) and Zigzag Clover (T. medium) - A Picture of Genomic Similarities and Differences.</title>
        <authorList>
            <person name="Dluhosova J."/>
            <person name="Istvanek J."/>
            <person name="Nedelnik J."/>
            <person name="Repkova J."/>
        </authorList>
    </citation>
    <scope>NUCLEOTIDE SEQUENCE [LARGE SCALE GENOMIC DNA]</scope>
    <source>
        <strain evidence="2">cv. 10/8</strain>
        <tissue evidence="1">Leaf</tissue>
    </source>
</reference>
<name>A0A392TEQ9_9FABA</name>
<dbReference type="AlphaFoldDB" id="A0A392TEQ9"/>
<dbReference type="Proteomes" id="UP000265520">
    <property type="component" value="Unassembled WGS sequence"/>
</dbReference>
<proteinExistence type="predicted"/>